<dbReference type="InterPro" id="IPR016066">
    <property type="entry name" value="A-D-PHexomutase_CS"/>
</dbReference>
<keyword evidence="4 8" id="KW-0479">Metal-binding</keyword>
<dbReference type="InterPro" id="IPR005844">
    <property type="entry name" value="A-D-PHexomutase_a/b/a-I"/>
</dbReference>
<organism evidence="13 14">
    <name type="scientific">Flaviflagellibacter deserti</name>
    <dbReference type="NCBI Taxonomy" id="2267266"/>
    <lineage>
        <taxon>Bacteria</taxon>
        <taxon>Pseudomonadati</taxon>
        <taxon>Pseudomonadota</taxon>
        <taxon>Alphaproteobacteria</taxon>
        <taxon>Hyphomicrobiales</taxon>
        <taxon>Flaviflagellibacter</taxon>
    </lineage>
</organism>
<evidence type="ECO:0000259" key="9">
    <source>
        <dbReference type="Pfam" id="PF00408"/>
    </source>
</evidence>
<evidence type="ECO:0000259" key="12">
    <source>
        <dbReference type="Pfam" id="PF02880"/>
    </source>
</evidence>
<keyword evidence="6 13" id="KW-0413">Isomerase</keyword>
<evidence type="ECO:0000259" key="11">
    <source>
        <dbReference type="Pfam" id="PF02879"/>
    </source>
</evidence>
<accession>A0ABV9Z5H9</accession>
<evidence type="ECO:0000313" key="13">
    <source>
        <dbReference type="EMBL" id="MFC5069108.1"/>
    </source>
</evidence>
<dbReference type="NCBIfam" id="TIGR01132">
    <property type="entry name" value="pgm"/>
    <property type="match status" value="1"/>
</dbReference>
<evidence type="ECO:0000256" key="6">
    <source>
        <dbReference type="ARBA" id="ARBA00023235"/>
    </source>
</evidence>
<dbReference type="GO" id="GO:0004614">
    <property type="term" value="F:phosphoglucomutase activity"/>
    <property type="evidence" value="ECO:0007669"/>
    <property type="project" value="UniProtKB-EC"/>
</dbReference>
<comment type="cofactor">
    <cofactor evidence="1">
        <name>Mg(2+)</name>
        <dbReference type="ChEBI" id="CHEBI:18420"/>
    </cofactor>
</comment>
<evidence type="ECO:0000256" key="2">
    <source>
        <dbReference type="ARBA" id="ARBA00010231"/>
    </source>
</evidence>
<evidence type="ECO:0000256" key="5">
    <source>
        <dbReference type="ARBA" id="ARBA00022842"/>
    </source>
</evidence>
<feature type="domain" description="Alpha-D-phosphohexomutase alpha/beta/alpha" evidence="10">
    <location>
        <begin position="42"/>
        <end position="182"/>
    </location>
</feature>
<evidence type="ECO:0000256" key="8">
    <source>
        <dbReference type="RuleBase" id="RU004326"/>
    </source>
</evidence>
<dbReference type="InterPro" id="IPR036900">
    <property type="entry name" value="A-D-PHexomutase_C_sf"/>
</dbReference>
<evidence type="ECO:0000259" key="10">
    <source>
        <dbReference type="Pfam" id="PF02878"/>
    </source>
</evidence>
<dbReference type="Proteomes" id="UP001595796">
    <property type="component" value="Unassembled WGS sequence"/>
</dbReference>
<keyword evidence="3" id="KW-0597">Phosphoprotein</keyword>
<dbReference type="EMBL" id="JBHSJF010000006">
    <property type="protein sequence ID" value="MFC5069108.1"/>
    <property type="molecule type" value="Genomic_DNA"/>
</dbReference>
<dbReference type="InterPro" id="IPR005845">
    <property type="entry name" value="A-D-PHexomutase_a/b/a-II"/>
</dbReference>
<dbReference type="Pfam" id="PF02878">
    <property type="entry name" value="PGM_PMM_I"/>
    <property type="match status" value="1"/>
</dbReference>
<comment type="caution">
    <text evidence="13">The sequence shown here is derived from an EMBL/GenBank/DDBJ whole genome shotgun (WGS) entry which is preliminary data.</text>
</comment>
<evidence type="ECO:0000313" key="14">
    <source>
        <dbReference type="Proteomes" id="UP001595796"/>
    </source>
</evidence>
<gene>
    <name evidence="13" type="primary">pgm</name>
    <name evidence="13" type="ORF">ACFPFW_13910</name>
</gene>
<dbReference type="PANTHER" id="PTHR45745">
    <property type="entry name" value="PHOSPHOMANNOMUTASE 45A"/>
    <property type="match status" value="1"/>
</dbReference>
<dbReference type="Gene3D" id="3.30.310.50">
    <property type="entry name" value="Alpha-D-phosphohexomutase, C-terminal domain"/>
    <property type="match status" value="1"/>
</dbReference>
<dbReference type="PROSITE" id="PS00710">
    <property type="entry name" value="PGM_PMM"/>
    <property type="match status" value="1"/>
</dbReference>
<dbReference type="CDD" id="cd05801">
    <property type="entry name" value="PGM_like3"/>
    <property type="match status" value="1"/>
</dbReference>
<reference evidence="14" key="1">
    <citation type="journal article" date="2019" name="Int. J. Syst. Evol. Microbiol.">
        <title>The Global Catalogue of Microorganisms (GCM) 10K type strain sequencing project: providing services to taxonomists for standard genome sequencing and annotation.</title>
        <authorList>
            <consortium name="The Broad Institute Genomics Platform"/>
            <consortium name="The Broad Institute Genome Sequencing Center for Infectious Disease"/>
            <person name="Wu L."/>
            <person name="Ma J."/>
        </authorList>
    </citation>
    <scope>NUCLEOTIDE SEQUENCE [LARGE SCALE GENOMIC DNA]</scope>
    <source>
        <strain evidence="14">CGMCC 1.16444</strain>
    </source>
</reference>
<dbReference type="PANTHER" id="PTHR45745:SF1">
    <property type="entry name" value="PHOSPHOGLUCOMUTASE 2B-RELATED"/>
    <property type="match status" value="1"/>
</dbReference>
<sequence>MNASVNPNAGRLTDLRDLADIPSLVVAYYAERPDPGVVEQRVSFGTSGHRGSSLTRSFNERHILAVTQAICEYRKKEGIDGPLFIGLDTHALSRPAFVTALEVLAAHDVTVMVAANNDFTPTPVISRAILAYNRRRQSGLSDGIVITPSHNPPGDGGFKYNPPHGGPAGSAVTGWIEGRANELLGGAEIARVSYEQALRAPTTVQHDYVTAYVDDLASVIDLEAIRASGLHLAVDALGGAGIHYWHRIAERYGLDLTVLNDVYDPTFRFITRDWDGKIRMDPSSPDAMRSLIGLKDDFDLAFACDTDHDRHGIVTKSAGLMQPNHYLAAAIDYLITHRPDWKPDIAIGKTVVSSSIIDRVVTRRNHRVHETPVGFKWFVDGLTDGWIGFCGEESAGATFVETSGQVWTTDKDGITAGLLSAEMTARTGRDPAELYKGLTEEVGTSYYRRSDAPANKEQRTALGRLTPDTFKVTELAGEAVQHVLTHAPGDGSAIGGIKVVAANGWFAVRPSGTEDVYKIYAESFIGDDHLRRIEDQSRQLVGEALSVASAAA</sequence>
<evidence type="ECO:0000256" key="3">
    <source>
        <dbReference type="ARBA" id="ARBA00022553"/>
    </source>
</evidence>
<dbReference type="InterPro" id="IPR005841">
    <property type="entry name" value="Alpha-D-phosphohexomutase_SF"/>
</dbReference>
<dbReference type="Pfam" id="PF02879">
    <property type="entry name" value="PGM_PMM_II"/>
    <property type="match status" value="1"/>
</dbReference>
<feature type="domain" description="Alpha-D-phosphohexomutase C-terminal" evidence="9">
    <location>
        <begin position="483"/>
        <end position="536"/>
    </location>
</feature>
<dbReference type="EC" id="5.4.2.2" evidence="7"/>
<evidence type="ECO:0000256" key="1">
    <source>
        <dbReference type="ARBA" id="ARBA00001946"/>
    </source>
</evidence>
<dbReference type="InterPro" id="IPR005846">
    <property type="entry name" value="A-D-PHexomutase_a/b/a-III"/>
</dbReference>
<dbReference type="InterPro" id="IPR016055">
    <property type="entry name" value="A-D-PHexomutase_a/b/a-I/II/III"/>
</dbReference>
<name>A0ABV9Z5H9_9HYPH</name>
<dbReference type="Pfam" id="PF02880">
    <property type="entry name" value="PGM_PMM_III"/>
    <property type="match status" value="1"/>
</dbReference>
<dbReference type="InterPro" id="IPR005843">
    <property type="entry name" value="A-D-PHexomutase_C"/>
</dbReference>
<dbReference type="Pfam" id="PF00408">
    <property type="entry name" value="PGM_PMM_IV"/>
    <property type="match status" value="1"/>
</dbReference>
<evidence type="ECO:0000256" key="7">
    <source>
        <dbReference type="NCBIfam" id="TIGR01132"/>
    </source>
</evidence>
<keyword evidence="14" id="KW-1185">Reference proteome</keyword>
<dbReference type="RefSeq" id="WP_114957780.1">
    <property type="nucleotide sequence ID" value="NZ_JBHSJF010000006.1"/>
</dbReference>
<dbReference type="InterPro" id="IPR005852">
    <property type="entry name" value="PGM_a-D-Glc-sp"/>
</dbReference>
<comment type="similarity">
    <text evidence="2 8">Belongs to the phosphohexose mutase family.</text>
</comment>
<feature type="domain" description="Alpha-D-phosphohexomutase alpha/beta/alpha" evidence="12">
    <location>
        <begin position="323"/>
        <end position="440"/>
    </location>
</feature>
<protein>
    <recommendedName>
        <fullName evidence="7">Phosphoglucomutase</fullName>
        <ecNumber evidence="7">5.4.2.2</ecNumber>
    </recommendedName>
</protein>
<feature type="domain" description="Alpha-D-phosphohexomutase alpha/beta/alpha" evidence="11">
    <location>
        <begin position="211"/>
        <end position="316"/>
    </location>
</feature>
<evidence type="ECO:0000256" key="4">
    <source>
        <dbReference type="ARBA" id="ARBA00022723"/>
    </source>
</evidence>
<keyword evidence="5 8" id="KW-0460">Magnesium</keyword>
<dbReference type="Gene3D" id="3.40.120.10">
    <property type="entry name" value="Alpha-D-Glucose-1,6-Bisphosphate, subunit A, domain 3"/>
    <property type="match status" value="3"/>
</dbReference>
<dbReference type="SUPFAM" id="SSF53738">
    <property type="entry name" value="Phosphoglucomutase, first 3 domains"/>
    <property type="match status" value="3"/>
</dbReference>
<dbReference type="PRINTS" id="PR00509">
    <property type="entry name" value="PGMPMM"/>
</dbReference>
<dbReference type="SUPFAM" id="SSF55957">
    <property type="entry name" value="Phosphoglucomutase, C-terminal domain"/>
    <property type="match status" value="1"/>
</dbReference>
<proteinExistence type="inferred from homology"/>